<dbReference type="STRING" id="283909.R7VDR1"/>
<keyword evidence="3 10" id="KW-0812">Transmembrane</keyword>
<evidence type="ECO:0000256" key="3">
    <source>
        <dbReference type="ARBA" id="ARBA00022692"/>
    </source>
</evidence>
<reference evidence="12 14" key="2">
    <citation type="journal article" date="2013" name="Nature">
        <title>Insights into bilaterian evolution from three spiralian genomes.</title>
        <authorList>
            <person name="Simakov O."/>
            <person name="Marletaz F."/>
            <person name="Cho S.J."/>
            <person name="Edsinger-Gonzales E."/>
            <person name="Havlak P."/>
            <person name="Hellsten U."/>
            <person name="Kuo D.H."/>
            <person name="Larsson T."/>
            <person name="Lv J."/>
            <person name="Arendt D."/>
            <person name="Savage R."/>
            <person name="Osoegawa K."/>
            <person name="de Jong P."/>
            <person name="Grimwood J."/>
            <person name="Chapman J.A."/>
            <person name="Shapiro H."/>
            <person name="Aerts A."/>
            <person name="Otillar R.P."/>
            <person name="Terry A.Y."/>
            <person name="Boore J.L."/>
            <person name="Grigoriev I.V."/>
            <person name="Lindberg D.R."/>
            <person name="Seaver E.C."/>
            <person name="Weisblat D.A."/>
            <person name="Putnam N.H."/>
            <person name="Rokhsar D.S."/>
        </authorList>
    </citation>
    <scope>NUCLEOTIDE SEQUENCE</scope>
    <source>
        <strain evidence="12 14">I ESC-2004</strain>
    </source>
</reference>
<evidence type="ECO:0000256" key="1">
    <source>
        <dbReference type="ARBA" id="ARBA00004651"/>
    </source>
</evidence>
<keyword evidence="4 10" id="KW-1133">Transmembrane helix</keyword>
<evidence type="ECO:0000256" key="10">
    <source>
        <dbReference type="SAM" id="Phobius"/>
    </source>
</evidence>
<feature type="transmembrane region" description="Helical" evidence="10">
    <location>
        <begin position="113"/>
        <end position="134"/>
    </location>
</feature>
<reference evidence="14" key="1">
    <citation type="submission" date="2012-12" db="EMBL/GenBank/DDBJ databases">
        <authorList>
            <person name="Hellsten U."/>
            <person name="Grimwood J."/>
            <person name="Chapman J.A."/>
            <person name="Shapiro H."/>
            <person name="Aerts A."/>
            <person name="Otillar R.P."/>
            <person name="Terry A.Y."/>
            <person name="Boore J.L."/>
            <person name="Simakov O."/>
            <person name="Marletaz F."/>
            <person name="Cho S.-J."/>
            <person name="Edsinger-Gonzales E."/>
            <person name="Havlak P."/>
            <person name="Kuo D.-H."/>
            <person name="Larsson T."/>
            <person name="Lv J."/>
            <person name="Arendt D."/>
            <person name="Savage R."/>
            <person name="Osoegawa K."/>
            <person name="de Jong P."/>
            <person name="Lindberg D.R."/>
            <person name="Seaver E.C."/>
            <person name="Weisblat D.A."/>
            <person name="Putnam N.H."/>
            <person name="Grigoriev I.V."/>
            <person name="Rokhsar D.S."/>
        </authorList>
    </citation>
    <scope>NUCLEOTIDE SEQUENCE</scope>
    <source>
        <strain evidence="14">I ESC-2004</strain>
    </source>
</reference>
<evidence type="ECO:0000256" key="4">
    <source>
        <dbReference type="ARBA" id="ARBA00022989"/>
    </source>
</evidence>
<dbReference type="HOGENOM" id="CLU_009579_11_5_1"/>
<name>R7VDR1_CAPTE</name>
<dbReference type="PRINTS" id="PR00237">
    <property type="entry name" value="GPCRRHODOPSN"/>
</dbReference>
<dbReference type="OrthoDB" id="6139510at2759"/>
<evidence type="ECO:0000313" key="12">
    <source>
        <dbReference type="EMBL" id="ELU16759.1"/>
    </source>
</evidence>
<keyword evidence="8" id="KW-0807">Transducer</keyword>
<feature type="domain" description="G-protein coupled receptors family 1 profile" evidence="11">
    <location>
        <begin position="10"/>
        <end position="282"/>
    </location>
</feature>
<proteinExistence type="predicted"/>
<dbReference type="OMA" id="ANEDYRR"/>
<dbReference type="GO" id="GO:0004930">
    <property type="term" value="F:G protein-coupled receptor activity"/>
    <property type="evidence" value="ECO:0007669"/>
    <property type="project" value="UniProtKB-KW"/>
</dbReference>
<organism evidence="12">
    <name type="scientific">Capitella teleta</name>
    <name type="common">Polychaete worm</name>
    <dbReference type="NCBI Taxonomy" id="283909"/>
    <lineage>
        <taxon>Eukaryota</taxon>
        <taxon>Metazoa</taxon>
        <taxon>Spiralia</taxon>
        <taxon>Lophotrochozoa</taxon>
        <taxon>Annelida</taxon>
        <taxon>Polychaeta</taxon>
        <taxon>Sedentaria</taxon>
        <taxon>Scolecida</taxon>
        <taxon>Capitellidae</taxon>
        <taxon>Capitella</taxon>
    </lineage>
</organism>
<feature type="transmembrane region" description="Helical" evidence="10">
    <location>
        <begin position="154"/>
        <end position="182"/>
    </location>
</feature>
<keyword evidence="7" id="KW-0675">Receptor</keyword>
<reference evidence="13" key="3">
    <citation type="submission" date="2015-06" db="UniProtKB">
        <authorList>
            <consortium name="EnsemblMetazoa"/>
        </authorList>
    </citation>
    <scope>IDENTIFICATION</scope>
</reference>
<evidence type="ECO:0000313" key="14">
    <source>
        <dbReference type="Proteomes" id="UP000014760"/>
    </source>
</evidence>
<dbReference type="Pfam" id="PF00001">
    <property type="entry name" value="7tm_1"/>
    <property type="match status" value="1"/>
</dbReference>
<feature type="region of interest" description="Disordered" evidence="9">
    <location>
        <begin position="193"/>
        <end position="216"/>
    </location>
</feature>
<dbReference type="EMBL" id="AMQN01017272">
    <property type="status" value="NOT_ANNOTATED_CDS"/>
    <property type="molecule type" value="Genomic_DNA"/>
</dbReference>
<evidence type="ECO:0000256" key="6">
    <source>
        <dbReference type="ARBA" id="ARBA00023136"/>
    </source>
</evidence>
<dbReference type="CDD" id="cd00637">
    <property type="entry name" value="7tm_classA_rhodopsin-like"/>
    <property type="match status" value="1"/>
</dbReference>
<evidence type="ECO:0000256" key="8">
    <source>
        <dbReference type="ARBA" id="ARBA00023224"/>
    </source>
</evidence>
<dbReference type="GO" id="GO:0005886">
    <property type="term" value="C:plasma membrane"/>
    <property type="evidence" value="ECO:0007669"/>
    <property type="project" value="UniProtKB-SubCell"/>
</dbReference>
<dbReference type="PANTHER" id="PTHR24249">
    <property type="entry name" value="HISTAMINE RECEPTOR-RELATED G-PROTEIN COUPLED RECEPTOR"/>
    <property type="match status" value="1"/>
</dbReference>
<accession>R7VDR1</accession>
<evidence type="ECO:0000256" key="2">
    <source>
        <dbReference type="ARBA" id="ARBA00022475"/>
    </source>
</evidence>
<sequence>IIVITGSVMGNTLIITVFFRFKDLQNATNYLICNQSIADLLTGVYLSLYVSMTYIPAGKLYIISNKYACLIFLWAVCISMLCAFVNIMAISIERVIAVALPYVNKNPHKKKLVLLWIVVTWIGILIFGSLPTLGVNRWKRGTPCNVYSVFEKWYILKCILYVMFFVLVMTALLNITIGLCALRRHLRRSKVAPSTSLTGQMSSTSKTKNKINPQDKTNNRRITTMLLVIVSVFYVCWLPYLCLTCYSLFNPMQYRAAANLVMLHEFTKILMNLNGLLNPFIYANRNIKFKKAFK</sequence>
<feature type="non-terminal residue" evidence="12">
    <location>
        <position position="1"/>
    </location>
</feature>
<protein>
    <recommendedName>
        <fullName evidence="11">G-protein coupled receptors family 1 profile domain-containing protein</fullName>
    </recommendedName>
</protein>
<dbReference type="InterPro" id="IPR000276">
    <property type="entry name" value="GPCR_Rhodpsn"/>
</dbReference>
<dbReference type="Gene3D" id="1.20.1070.10">
    <property type="entry name" value="Rhodopsin 7-helix transmembrane proteins"/>
    <property type="match status" value="1"/>
</dbReference>
<dbReference type="AlphaFoldDB" id="R7VDR1"/>
<gene>
    <name evidence="12" type="ORF">CAPTEDRAFT_75712</name>
</gene>
<keyword evidence="2" id="KW-1003">Cell membrane</keyword>
<dbReference type="SUPFAM" id="SSF81321">
    <property type="entry name" value="Family A G protein-coupled receptor-like"/>
    <property type="match status" value="1"/>
</dbReference>
<dbReference type="InterPro" id="IPR050569">
    <property type="entry name" value="TAAR"/>
</dbReference>
<feature type="transmembrane region" description="Helical" evidence="10">
    <location>
        <begin position="71"/>
        <end position="92"/>
    </location>
</feature>
<dbReference type="EMBL" id="KB292938">
    <property type="protein sequence ID" value="ELU16759.1"/>
    <property type="molecule type" value="Genomic_DNA"/>
</dbReference>
<dbReference type="PROSITE" id="PS50262">
    <property type="entry name" value="G_PROTEIN_RECEP_F1_2"/>
    <property type="match status" value="1"/>
</dbReference>
<keyword evidence="14" id="KW-1185">Reference proteome</keyword>
<evidence type="ECO:0000313" key="13">
    <source>
        <dbReference type="EnsemblMetazoa" id="CapteP75712"/>
    </source>
</evidence>
<comment type="subcellular location">
    <subcellularLocation>
        <location evidence="1">Cell membrane</location>
        <topology evidence="1">Multi-pass membrane protein</topology>
    </subcellularLocation>
</comment>
<dbReference type="EnsemblMetazoa" id="CapteT75712">
    <property type="protein sequence ID" value="CapteP75712"/>
    <property type="gene ID" value="CapteG75712"/>
</dbReference>
<keyword evidence="5" id="KW-0297">G-protein coupled receptor</keyword>
<evidence type="ECO:0000256" key="7">
    <source>
        <dbReference type="ARBA" id="ARBA00023170"/>
    </source>
</evidence>
<dbReference type="PANTHER" id="PTHR24249:SF372">
    <property type="entry name" value="G-PROTEIN COUPLED RECEPTORS FAMILY 1 PROFILE DOMAIN-CONTAINING PROTEIN"/>
    <property type="match status" value="1"/>
</dbReference>
<evidence type="ECO:0000256" key="9">
    <source>
        <dbReference type="SAM" id="MobiDB-lite"/>
    </source>
</evidence>
<keyword evidence="6 10" id="KW-0472">Membrane</keyword>
<feature type="transmembrane region" description="Helical" evidence="10">
    <location>
        <begin position="226"/>
        <end position="249"/>
    </location>
</feature>
<feature type="non-terminal residue" evidence="12">
    <location>
        <position position="294"/>
    </location>
</feature>
<evidence type="ECO:0000259" key="11">
    <source>
        <dbReference type="PROSITE" id="PS50262"/>
    </source>
</evidence>
<dbReference type="Proteomes" id="UP000014760">
    <property type="component" value="Unassembled WGS sequence"/>
</dbReference>
<dbReference type="InterPro" id="IPR017452">
    <property type="entry name" value="GPCR_Rhodpsn_7TM"/>
</dbReference>
<evidence type="ECO:0000256" key="5">
    <source>
        <dbReference type="ARBA" id="ARBA00023040"/>
    </source>
</evidence>